<keyword evidence="4" id="KW-1185">Reference proteome</keyword>
<feature type="transmembrane region" description="Helical" evidence="2">
    <location>
        <begin position="16"/>
        <end position="35"/>
    </location>
</feature>
<protein>
    <recommendedName>
        <fullName evidence="5">Sporulation related domain-containing protein</fullName>
    </recommendedName>
</protein>
<dbReference type="EMBL" id="FOHU01000001">
    <property type="protein sequence ID" value="SES75486.1"/>
    <property type="molecule type" value="Genomic_DNA"/>
</dbReference>
<keyword evidence="2" id="KW-0812">Transmembrane</keyword>
<reference evidence="3 4" key="1">
    <citation type="submission" date="2016-10" db="EMBL/GenBank/DDBJ databases">
        <authorList>
            <person name="de Groot N.N."/>
        </authorList>
    </citation>
    <scope>NUCLEOTIDE SEQUENCE [LARGE SCALE GENOMIC DNA]</scope>
    <source>
        <strain evidence="3 4">DSM 18979</strain>
    </source>
</reference>
<evidence type="ECO:0008006" key="5">
    <source>
        <dbReference type="Google" id="ProtNLM"/>
    </source>
</evidence>
<organism evidence="3 4">
    <name type="scientific">Natronincola peptidivorans</name>
    <dbReference type="NCBI Taxonomy" id="426128"/>
    <lineage>
        <taxon>Bacteria</taxon>
        <taxon>Bacillati</taxon>
        <taxon>Bacillota</taxon>
        <taxon>Clostridia</taxon>
        <taxon>Peptostreptococcales</taxon>
        <taxon>Natronincolaceae</taxon>
        <taxon>Natronincola</taxon>
    </lineage>
</organism>
<evidence type="ECO:0000256" key="2">
    <source>
        <dbReference type="SAM" id="Phobius"/>
    </source>
</evidence>
<dbReference type="RefSeq" id="WP_090438784.1">
    <property type="nucleotide sequence ID" value="NZ_FOHU01000001.1"/>
</dbReference>
<keyword evidence="2" id="KW-1133">Transmembrane helix</keyword>
<name>A0A1H9Z3N1_9FIRM</name>
<dbReference type="Gene3D" id="3.30.70.1070">
    <property type="entry name" value="Sporulation related repeat"/>
    <property type="match status" value="1"/>
</dbReference>
<dbReference type="STRING" id="426128.SAMN05660297_00512"/>
<proteinExistence type="predicted"/>
<dbReference type="SUPFAM" id="SSF110997">
    <property type="entry name" value="Sporulation related repeat"/>
    <property type="match status" value="1"/>
</dbReference>
<sequence>MRKRRFKTKQTKRKNNYYLILLFIIIIPITAVFIGSRITERVVIPVLHSNPTLEEGELNAIINVNEEEDLSQENTENHQEDESKISTTQETELITNKLHPLSMYMIQVASVSDTSNIEAFVEELNEKNLPHLIYKLDNAYKIYTLGLTRRSLVESQLQKIREYYPDAYISEIHLPSKEVSYTKDMEAESKIIIKEINSLIEIMDKQAEEWYNFIEKESELNQYKELLIEQQEIIEQLAENLKEDLVIEGISEKKEIEKMIYHQESNTKRALELLENEDNIYRIHSLYLDSIFRTLETIK</sequence>
<feature type="region of interest" description="Disordered" evidence="1">
    <location>
        <begin position="70"/>
        <end position="89"/>
    </location>
</feature>
<dbReference type="AlphaFoldDB" id="A0A1H9Z3N1"/>
<gene>
    <name evidence="3" type="ORF">SAMN05660297_00512</name>
</gene>
<evidence type="ECO:0000313" key="3">
    <source>
        <dbReference type="EMBL" id="SES75486.1"/>
    </source>
</evidence>
<dbReference type="Proteomes" id="UP000199568">
    <property type="component" value="Unassembled WGS sequence"/>
</dbReference>
<dbReference type="OrthoDB" id="1750330at2"/>
<keyword evidence="2" id="KW-0472">Membrane</keyword>
<dbReference type="GO" id="GO:0042834">
    <property type="term" value="F:peptidoglycan binding"/>
    <property type="evidence" value="ECO:0007669"/>
    <property type="project" value="InterPro"/>
</dbReference>
<feature type="compositionally biased region" description="Basic and acidic residues" evidence="1">
    <location>
        <begin position="75"/>
        <end position="84"/>
    </location>
</feature>
<evidence type="ECO:0000256" key="1">
    <source>
        <dbReference type="SAM" id="MobiDB-lite"/>
    </source>
</evidence>
<dbReference type="InterPro" id="IPR036680">
    <property type="entry name" value="SPOR-like_sf"/>
</dbReference>
<accession>A0A1H9Z3N1</accession>
<evidence type="ECO:0000313" key="4">
    <source>
        <dbReference type="Proteomes" id="UP000199568"/>
    </source>
</evidence>